<feature type="transmembrane region" description="Helical" evidence="5">
    <location>
        <begin position="21"/>
        <end position="45"/>
    </location>
</feature>
<accession>A0A9D2U4T0</accession>
<dbReference type="Pfam" id="PF02518">
    <property type="entry name" value="HATPase_c"/>
    <property type="match status" value="1"/>
</dbReference>
<dbReference type="InterPro" id="IPR003594">
    <property type="entry name" value="HATPase_dom"/>
</dbReference>
<comment type="subcellular location">
    <subcellularLocation>
        <location evidence="1">Membrane</location>
    </subcellularLocation>
</comment>
<name>A0A9D2U4T0_9FIRM</name>
<reference evidence="7" key="2">
    <citation type="submission" date="2021-04" db="EMBL/GenBank/DDBJ databases">
        <authorList>
            <person name="Gilroy R."/>
        </authorList>
    </citation>
    <scope>NUCLEOTIDE SEQUENCE</scope>
    <source>
        <strain evidence="7">ChiW19-6364</strain>
    </source>
</reference>
<dbReference type="GO" id="GO:0016020">
    <property type="term" value="C:membrane"/>
    <property type="evidence" value="ECO:0007669"/>
    <property type="project" value="UniProtKB-SubCell"/>
</dbReference>
<dbReference type="Gene3D" id="3.30.565.10">
    <property type="entry name" value="Histidine kinase-like ATPase, C-terminal domain"/>
    <property type="match status" value="1"/>
</dbReference>
<dbReference type="Pfam" id="PF06580">
    <property type="entry name" value="His_kinase"/>
    <property type="match status" value="1"/>
</dbReference>
<keyword evidence="3" id="KW-0808">Transferase</keyword>
<dbReference type="InterPro" id="IPR036890">
    <property type="entry name" value="HATPase_C_sf"/>
</dbReference>
<keyword evidence="4 7" id="KW-0418">Kinase</keyword>
<dbReference type="PANTHER" id="PTHR34220">
    <property type="entry name" value="SENSOR HISTIDINE KINASE YPDA"/>
    <property type="match status" value="1"/>
</dbReference>
<evidence type="ECO:0000256" key="3">
    <source>
        <dbReference type="ARBA" id="ARBA00022679"/>
    </source>
</evidence>
<evidence type="ECO:0000313" key="7">
    <source>
        <dbReference type="EMBL" id="HJD39259.1"/>
    </source>
</evidence>
<protein>
    <submittedName>
        <fullName evidence="7">Histidine kinase</fullName>
    </submittedName>
</protein>
<dbReference type="InterPro" id="IPR050640">
    <property type="entry name" value="Bact_2-comp_sensor_kinase"/>
</dbReference>
<evidence type="ECO:0000256" key="4">
    <source>
        <dbReference type="ARBA" id="ARBA00022777"/>
    </source>
</evidence>
<dbReference type="Proteomes" id="UP000823850">
    <property type="component" value="Unassembled WGS sequence"/>
</dbReference>
<dbReference type="EMBL" id="DWUX01000081">
    <property type="protein sequence ID" value="HJD39259.1"/>
    <property type="molecule type" value="Genomic_DNA"/>
</dbReference>
<dbReference type="Gene3D" id="6.10.340.10">
    <property type="match status" value="1"/>
</dbReference>
<evidence type="ECO:0000256" key="5">
    <source>
        <dbReference type="SAM" id="Phobius"/>
    </source>
</evidence>
<keyword evidence="5" id="KW-0812">Transmembrane</keyword>
<organism evidence="7 8">
    <name type="scientific">Candidatus Blautia stercoripullorum</name>
    <dbReference type="NCBI Taxonomy" id="2838502"/>
    <lineage>
        <taxon>Bacteria</taxon>
        <taxon>Bacillati</taxon>
        <taxon>Bacillota</taxon>
        <taxon>Clostridia</taxon>
        <taxon>Lachnospirales</taxon>
        <taxon>Lachnospiraceae</taxon>
        <taxon>Blautia</taxon>
    </lineage>
</organism>
<dbReference type="AlphaFoldDB" id="A0A9D2U4T0"/>
<dbReference type="PROSITE" id="PS50885">
    <property type="entry name" value="HAMP"/>
    <property type="match status" value="1"/>
</dbReference>
<comment type="caution">
    <text evidence="7">The sequence shown here is derived from an EMBL/GenBank/DDBJ whole genome shotgun (WGS) entry which is preliminary data.</text>
</comment>
<keyword evidence="5" id="KW-1133">Transmembrane helix</keyword>
<proteinExistence type="predicted"/>
<dbReference type="GO" id="GO:0000155">
    <property type="term" value="F:phosphorelay sensor kinase activity"/>
    <property type="evidence" value="ECO:0007669"/>
    <property type="project" value="InterPro"/>
</dbReference>
<keyword evidence="2" id="KW-0597">Phosphoprotein</keyword>
<evidence type="ECO:0000256" key="1">
    <source>
        <dbReference type="ARBA" id="ARBA00004370"/>
    </source>
</evidence>
<evidence type="ECO:0000259" key="6">
    <source>
        <dbReference type="PROSITE" id="PS50885"/>
    </source>
</evidence>
<dbReference type="InterPro" id="IPR003660">
    <property type="entry name" value="HAMP_dom"/>
</dbReference>
<dbReference type="SMART" id="SM00304">
    <property type="entry name" value="HAMP"/>
    <property type="match status" value="1"/>
</dbReference>
<gene>
    <name evidence="7" type="ORF">H9913_04465</name>
</gene>
<evidence type="ECO:0000256" key="2">
    <source>
        <dbReference type="ARBA" id="ARBA00022553"/>
    </source>
</evidence>
<feature type="transmembrane region" description="Helical" evidence="5">
    <location>
        <begin position="286"/>
        <end position="307"/>
    </location>
</feature>
<dbReference type="InterPro" id="IPR010559">
    <property type="entry name" value="Sig_transdc_His_kin_internal"/>
</dbReference>
<feature type="domain" description="HAMP" evidence="6">
    <location>
        <begin position="309"/>
        <end position="361"/>
    </location>
</feature>
<evidence type="ECO:0000313" key="8">
    <source>
        <dbReference type="Proteomes" id="UP000823850"/>
    </source>
</evidence>
<dbReference type="PANTHER" id="PTHR34220:SF7">
    <property type="entry name" value="SENSOR HISTIDINE KINASE YPDA"/>
    <property type="match status" value="1"/>
</dbReference>
<dbReference type="CDD" id="cd06225">
    <property type="entry name" value="HAMP"/>
    <property type="match status" value="1"/>
</dbReference>
<reference evidence="7" key="1">
    <citation type="journal article" date="2021" name="PeerJ">
        <title>Extensive microbial diversity within the chicken gut microbiome revealed by metagenomics and culture.</title>
        <authorList>
            <person name="Gilroy R."/>
            <person name="Ravi A."/>
            <person name="Getino M."/>
            <person name="Pursley I."/>
            <person name="Horton D.L."/>
            <person name="Alikhan N.F."/>
            <person name="Baker D."/>
            <person name="Gharbi K."/>
            <person name="Hall N."/>
            <person name="Watson M."/>
            <person name="Adriaenssens E.M."/>
            <person name="Foster-Nyarko E."/>
            <person name="Jarju S."/>
            <person name="Secka A."/>
            <person name="Antonio M."/>
            <person name="Oren A."/>
            <person name="Chaudhuri R.R."/>
            <person name="La Ragione R."/>
            <person name="Hildebrand F."/>
            <person name="Pallen M.J."/>
        </authorList>
    </citation>
    <scope>NUCLEOTIDE SEQUENCE</scope>
    <source>
        <strain evidence="7">ChiW19-6364</strain>
    </source>
</reference>
<keyword evidence="5" id="KW-0472">Membrane</keyword>
<dbReference type="SUPFAM" id="SSF55874">
    <property type="entry name" value="ATPase domain of HSP90 chaperone/DNA topoisomerase II/histidine kinase"/>
    <property type="match status" value="1"/>
</dbReference>
<sequence>MRSILEKFMRQIDNFSIRKKMIFIYIFCMLLPITLTDGVIIYTVLHTEAQLLRSEMEDIADAVSYQIFYDVDTVSKVAKSIYTSQYINDFLETKYEDPFDYVVHYQQFFKDTLFQSADMTGSSVITLYTDNETIVSGGTVRSLDLIKGSEWYQDLSEKNTEQMLYFAYEPDIPGAVMDPERHVYFLSKMNYYGGGQSEKMLKLEMDYSTINRNLQNLNYDMPVYICHEGKIIFSNRGGENIGDPFANFSFSGDVEYLKISNIYGAELEICVLRPETNLTGKLAERLPILVLLFLINILFPLLMVLLLNRSLTARISKLSSIFRNTEDENLIEIEDVAAKDEIGDLMRNYNRMASRIKTLVKIVYKNKIREQEMTVARQKAELLALRSQINPHFLFNALESIRMHSVIKKEKITAEMVEKLAVMQRQYVDWGEDIIEVGQEMDIVRNYMDLQQYRFGARLSYKLDVEDECQHQKIPKLTIVTFAENACVHGIEKKTVPGWVFIRVYRENEKMCIEVEDTGEGMTENEINSMRQKMENASIELLENEKGVGVINACLRLKMMSHDRVHFELSGEEGTGVTVLIRLPFIES</sequence>